<sequence>MKKWVKILIGILTTIVVLFIAAIMAGYIALRTQGWHIGTPREIQGTYQQKLPKNSPLGFGGVIKIRPYSTESASSGMPVIKASDMLWRKVGTDAYLVRGWGKASGMYQGGETRVVYYKYGNAIYAQSYKDYKVQMYSDPYYRTKKLVFKQ</sequence>
<dbReference type="Proteomes" id="UP000223370">
    <property type="component" value="Unassembled WGS sequence"/>
</dbReference>
<comment type="caution">
    <text evidence="2">The sequence shown here is derived from an EMBL/GenBank/DDBJ whole genome shotgun (WGS) entry which is preliminary data.</text>
</comment>
<keyword evidence="1" id="KW-1133">Transmembrane helix</keyword>
<evidence type="ECO:0000313" key="3">
    <source>
        <dbReference type="Proteomes" id="UP000223370"/>
    </source>
</evidence>
<feature type="transmembrane region" description="Helical" evidence="1">
    <location>
        <begin position="7"/>
        <end position="30"/>
    </location>
</feature>
<evidence type="ECO:0000256" key="1">
    <source>
        <dbReference type="SAM" id="Phobius"/>
    </source>
</evidence>
<accession>A0A1Z5H520</accession>
<dbReference type="OrthoDB" id="2323055at2"/>
<gene>
    <name evidence="2" type="ORF">IWT5_00690</name>
</gene>
<protein>
    <submittedName>
        <fullName evidence="2">Uncharacterized protein</fullName>
    </submittedName>
</protein>
<keyword evidence="3" id="KW-1185">Reference proteome</keyword>
<evidence type="ECO:0000313" key="2">
    <source>
        <dbReference type="EMBL" id="GAT18416.1"/>
    </source>
</evidence>
<dbReference type="EMBL" id="BCMJ01000002">
    <property type="protein sequence ID" value="GAT18416.1"/>
    <property type="molecule type" value="Genomic_DNA"/>
</dbReference>
<reference evidence="2 3" key="1">
    <citation type="submission" date="2015-11" db="EMBL/GenBank/DDBJ databases">
        <title>Draft genome sequences of new species of the genus Lactobacillus isolated from orchardgrass silage.</title>
        <authorList>
            <person name="Tohno M."/>
            <person name="Tanizawa Y."/>
            <person name="Arita M."/>
        </authorList>
    </citation>
    <scope>NUCLEOTIDE SEQUENCE [LARGE SCALE GENOMIC DNA]</scope>
    <source>
        <strain evidence="2 3">IWT5</strain>
    </source>
</reference>
<name>A0A1Z5H520_9LACO</name>
<proteinExistence type="predicted"/>
<keyword evidence="1" id="KW-0812">Transmembrane</keyword>
<organism evidence="2 3">
    <name type="scientific">Secundilactobacillus silagincola</name>
    <dbReference type="NCBI Taxonomy" id="1714681"/>
    <lineage>
        <taxon>Bacteria</taxon>
        <taxon>Bacillati</taxon>
        <taxon>Bacillota</taxon>
        <taxon>Bacilli</taxon>
        <taxon>Lactobacillales</taxon>
        <taxon>Lactobacillaceae</taxon>
        <taxon>Secundilactobacillus</taxon>
    </lineage>
</organism>
<keyword evidence="1" id="KW-0472">Membrane</keyword>
<dbReference type="AlphaFoldDB" id="A0A1Z5H520"/>
<dbReference type="RefSeq" id="WP_098823921.1">
    <property type="nucleotide sequence ID" value="NZ_BCMJ01000002.1"/>
</dbReference>